<dbReference type="GO" id="GO:0009229">
    <property type="term" value="P:thiamine diphosphate biosynthetic process"/>
    <property type="evidence" value="ECO:0007669"/>
    <property type="project" value="InterPro"/>
</dbReference>
<dbReference type="PANTHER" id="PTHR41299:SF1">
    <property type="entry name" value="THIAMINE PYROPHOSPHOKINASE"/>
    <property type="match status" value="1"/>
</dbReference>
<reference evidence="7 8" key="1">
    <citation type="submission" date="2015-12" db="EMBL/GenBank/DDBJ databases">
        <authorList>
            <person name="Shamseldin A."/>
            <person name="Moawad H."/>
            <person name="Abd El-Rahim W.M."/>
            <person name="Sadowsky M.J."/>
        </authorList>
    </citation>
    <scope>NUCLEOTIDE SEQUENCE [LARGE SCALE GENOMIC DNA]</scope>
    <source>
        <strain evidence="7 8">JC234</strain>
    </source>
</reference>
<accession>A0A1C1YX71</accession>
<keyword evidence="4" id="KW-0067">ATP-binding</keyword>
<dbReference type="Proteomes" id="UP000094795">
    <property type="component" value="Unassembled WGS sequence"/>
</dbReference>
<keyword evidence="3 7" id="KW-0418">Kinase</keyword>
<dbReference type="SMART" id="SM00983">
    <property type="entry name" value="TPK_B1_binding"/>
    <property type="match status" value="1"/>
</dbReference>
<name>A0A1C1YX71_9HYPH</name>
<dbReference type="InterPro" id="IPR006282">
    <property type="entry name" value="Thi_PPkinase"/>
</dbReference>
<proteinExistence type="predicted"/>
<evidence type="ECO:0000256" key="5">
    <source>
        <dbReference type="NCBIfam" id="TIGR01378"/>
    </source>
</evidence>
<dbReference type="GO" id="GO:0016301">
    <property type="term" value="F:kinase activity"/>
    <property type="evidence" value="ECO:0007669"/>
    <property type="project" value="UniProtKB-KW"/>
</dbReference>
<dbReference type="InterPro" id="IPR053149">
    <property type="entry name" value="TPK"/>
</dbReference>
<keyword evidence="1" id="KW-0808">Transferase</keyword>
<dbReference type="AlphaFoldDB" id="A0A1C1YX71"/>
<dbReference type="SUPFAM" id="SSF63999">
    <property type="entry name" value="Thiamin pyrophosphokinase, catalytic domain"/>
    <property type="match status" value="1"/>
</dbReference>
<dbReference type="RefSeq" id="WP_066177256.1">
    <property type="nucleotide sequence ID" value="NZ_LQZT01000010.1"/>
</dbReference>
<keyword evidence="8" id="KW-1185">Reference proteome</keyword>
<evidence type="ECO:0000313" key="7">
    <source>
        <dbReference type="EMBL" id="OCW58111.1"/>
    </source>
</evidence>
<dbReference type="InterPro" id="IPR007373">
    <property type="entry name" value="Thiamin_PyroPKinase_B1-bd"/>
</dbReference>
<protein>
    <recommendedName>
        <fullName evidence="5">Thiamine diphosphokinase</fullName>
        <ecNumber evidence="5">2.7.6.2</ecNumber>
    </recommendedName>
</protein>
<dbReference type="Gene3D" id="3.40.50.10240">
    <property type="entry name" value="Thiamin pyrophosphokinase, catalytic domain"/>
    <property type="match status" value="1"/>
</dbReference>
<keyword evidence="2" id="KW-0547">Nucleotide-binding</keyword>
<dbReference type="EC" id="2.7.6.2" evidence="5"/>
<evidence type="ECO:0000313" key="8">
    <source>
        <dbReference type="Proteomes" id="UP000094795"/>
    </source>
</evidence>
<gene>
    <name evidence="7" type="ORF">AWJ14_15795</name>
</gene>
<sequence length="217" mass="22701">MTAVEPFAILLGGALEVDDRVRRLVRGARAIAADGGMAHARALGLEPELWVGDFDSTAPDLIAAHAGTPRLPFAAEKNFTDGELAVEQAIERGAKRLVLVGAFGGQRTDHALMHLLHAVMLAERGLDVVLTSGSEEAVPLLPGHVELDLPAGSLFSVIGFTALVGLSLGNAKYPLDRADIGFGASRTISNVAAGRVRFDLAEGRALIVARPHDFSGA</sequence>
<evidence type="ECO:0000256" key="1">
    <source>
        <dbReference type="ARBA" id="ARBA00022679"/>
    </source>
</evidence>
<dbReference type="NCBIfam" id="TIGR01378">
    <property type="entry name" value="thi_PPkinase"/>
    <property type="match status" value="1"/>
</dbReference>
<dbReference type="GO" id="GO:0005524">
    <property type="term" value="F:ATP binding"/>
    <property type="evidence" value="ECO:0007669"/>
    <property type="project" value="UniProtKB-KW"/>
</dbReference>
<dbReference type="CDD" id="cd07995">
    <property type="entry name" value="TPK"/>
    <property type="match status" value="1"/>
</dbReference>
<dbReference type="OrthoDB" id="9804377at2"/>
<dbReference type="InterPro" id="IPR007371">
    <property type="entry name" value="TPK_catalytic"/>
</dbReference>
<evidence type="ECO:0000259" key="6">
    <source>
        <dbReference type="SMART" id="SM00983"/>
    </source>
</evidence>
<dbReference type="GO" id="GO:0006772">
    <property type="term" value="P:thiamine metabolic process"/>
    <property type="evidence" value="ECO:0007669"/>
    <property type="project" value="UniProtKB-UniRule"/>
</dbReference>
<evidence type="ECO:0000256" key="2">
    <source>
        <dbReference type="ARBA" id="ARBA00022741"/>
    </source>
</evidence>
<evidence type="ECO:0000256" key="3">
    <source>
        <dbReference type="ARBA" id="ARBA00022777"/>
    </source>
</evidence>
<dbReference type="PANTHER" id="PTHR41299">
    <property type="entry name" value="THIAMINE PYROPHOSPHOKINASE"/>
    <property type="match status" value="1"/>
</dbReference>
<organism evidence="7 8">
    <name type="scientific">Hoeflea olei</name>
    <dbReference type="NCBI Taxonomy" id="1480615"/>
    <lineage>
        <taxon>Bacteria</taxon>
        <taxon>Pseudomonadati</taxon>
        <taxon>Pseudomonadota</taxon>
        <taxon>Alphaproteobacteria</taxon>
        <taxon>Hyphomicrobiales</taxon>
        <taxon>Rhizobiaceae</taxon>
        <taxon>Hoeflea</taxon>
    </lineage>
</organism>
<evidence type="ECO:0000256" key="4">
    <source>
        <dbReference type="ARBA" id="ARBA00022840"/>
    </source>
</evidence>
<dbReference type="GO" id="GO:0004788">
    <property type="term" value="F:thiamine diphosphokinase activity"/>
    <property type="evidence" value="ECO:0007669"/>
    <property type="project" value="UniProtKB-UniRule"/>
</dbReference>
<feature type="domain" description="Thiamin pyrophosphokinase thiamin-binding" evidence="6">
    <location>
        <begin position="143"/>
        <end position="206"/>
    </location>
</feature>
<dbReference type="GO" id="GO:0030975">
    <property type="term" value="F:thiamine binding"/>
    <property type="evidence" value="ECO:0007669"/>
    <property type="project" value="InterPro"/>
</dbReference>
<dbReference type="Pfam" id="PF04263">
    <property type="entry name" value="TPK_catalytic"/>
    <property type="match status" value="1"/>
</dbReference>
<dbReference type="STRING" id="1480615.AWJ14_15795"/>
<dbReference type="EMBL" id="LQZT01000010">
    <property type="protein sequence ID" value="OCW58111.1"/>
    <property type="molecule type" value="Genomic_DNA"/>
</dbReference>
<comment type="caution">
    <text evidence="7">The sequence shown here is derived from an EMBL/GenBank/DDBJ whole genome shotgun (WGS) entry which is preliminary data.</text>
</comment>
<dbReference type="InterPro" id="IPR036759">
    <property type="entry name" value="TPK_catalytic_sf"/>
</dbReference>